<proteinExistence type="predicted"/>
<dbReference type="Proteomes" id="UP000015106">
    <property type="component" value="Chromosome 3"/>
</dbReference>
<evidence type="ECO:0000313" key="4">
    <source>
        <dbReference type="Proteomes" id="UP000015106"/>
    </source>
</evidence>
<evidence type="ECO:0000256" key="1">
    <source>
        <dbReference type="SAM" id="MobiDB-lite"/>
    </source>
</evidence>
<reference evidence="3" key="3">
    <citation type="submission" date="2022-06" db="UniProtKB">
        <authorList>
            <consortium name="EnsemblPlants"/>
        </authorList>
    </citation>
    <scope>IDENTIFICATION</scope>
</reference>
<evidence type="ECO:0000313" key="2">
    <source>
        <dbReference type="EnsemblPlants" id="TuG1812G0300004661.01.T01.cds328144"/>
    </source>
</evidence>
<dbReference type="AlphaFoldDB" id="A0A8R7VJZ5"/>
<dbReference type="EnsemblPlants" id="TuG1812S0003404600.01.T01">
    <property type="protein sequence ID" value="TuG1812S0003404600.01.T01.s_cds41959"/>
    <property type="gene ID" value="TuG1812S0003404600.01"/>
</dbReference>
<name>A0A8R7VJZ5_TRIUA</name>
<keyword evidence="4" id="KW-1185">Reference proteome</keyword>
<protein>
    <submittedName>
        <fullName evidence="3">Uncharacterized protein</fullName>
    </submittedName>
</protein>
<evidence type="ECO:0000313" key="3">
    <source>
        <dbReference type="EnsemblPlants" id="TuG1812S0003404600.01.T01.s_cds41959"/>
    </source>
</evidence>
<sequence length="112" mass="12263">MSAPLSKPRACKRQIPARVGRSERDQAVTGSHLAFATSTLLRSAGPPWTPRAATIERGMAGDGTGWCANWIKVREKLDVTAADTNHAAPQRMRIEVRSCLPVIPECGRRTER</sequence>
<reference evidence="4" key="1">
    <citation type="journal article" date="2013" name="Nature">
        <title>Draft genome of the wheat A-genome progenitor Triticum urartu.</title>
        <authorList>
            <person name="Ling H.Q."/>
            <person name="Zhao S."/>
            <person name="Liu D."/>
            <person name="Wang J."/>
            <person name="Sun H."/>
            <person name="Zhang C."/>
            <person name="Fan H."/>
            <person name="Li D."/>
            <person name="Dong L."/>
            <person name="Tao Y."/>
            <person name="Gao C."/>
            <person name="Wu H."/>
            <person name="Li Y."/>
            <person name="Cui Y."/>
            <person name="Guo X."/>
            <person name="Zheng S."/>
            <person name="Wang B."/>
            <person name="Yu K."/>
            <person name="Liang Q."/>
            <person name="Yang W."/>
            <person name="Lou X."/>
            <person name="Chen J."/>
            <person name="Feng M."/>
            <person name="Jian J."/>
            <person name="Zhang X."/>
            <person name="Luo G."/>
            <person name="Jiang Y."/>
            <person name="Liu J."/>
            <person name="Wang Z."/>
            <person name="Sha Y."/>
            <person name="Zhang B."/>
            <person name="Wu H."/>
            <person name="Tang D."/>
            <person name="Shen Q."/>
            <person name="Xue P."/>
            <person name="Zou S."/>
            <person name="Wang X."/>
            <person name="Liu X."/>
            <person name="Wang F."/>
            <person name="Yang Y."/>
            <person name="An X."/>
            <person name="Dong Z."/>
            <person name="Zhang K."/>
            <person name="Zhang X."/>
            <person name="Luo M.C."/>
            <person name="Dvorak J."/>
            <person name="Tong Y."/>
            <person name="Wang J."/>
            <person name="Yang H."/>
            <person name="Li Z."/>
            <person name="Wang D."/>
            <person name="Zhang A."/>
            <person name="Wang J."/>
        </authorList>
    </citation>
    <scope>NUCLEOTIDE SEQUENCE</scope>
    <source>
        <strain evidence="4">cv. G1812</strain>
    </source>
</reference>
<accession>A0A8R7VJZ5</accession>
<dbReference type="Gramene" id="TuG1812S0003404600.01.T01">
    <property type="protein sequence ID" value="TuG1812S0003404600.01.T01.s_cds41959"/>
    <property type="gene ID" value="TuG1812S0003404600.01"/>
</dbReference>
<organism evidence="3 4">
    <name type="scientific">Triticum urartu</name>
    <name type="common">Red wild einkorn</name>
    <name type="synonym">Crithodium urartu</name>
    <dbReference type="NCBI Taxonomy" id="4572"/>
    <lineage>
        <taxon>Eukaryota</taxon>
        <taxon>Viridiplantae</taxon>
        <taxon>Streptophyta</taxon>
        <taxon>Embryophyta</taxon>
        <taxon>Tracheophyta</taxon>
        <taxon>Spermatophyta</taxon>
        <taxon>Magnoliopsida</taxon>
        <taxon>Liliopsida</taxon>
        <taxon>Poales</taxon>
        <taxon>Poaceae</taxon>
        <taxon>BOP clade</taxon>
        <taxon>Pooideae</taxon>
        <taxon>Triticodae</taxon>
        <taxon>Triticeae</taxon>
        <taxon>Triticinae</taxon>
        <taxon>Triticum</taxon>
    </lineage>
</organism>
<dbReference type="EnsemblPlants" id="TuG1812G0300004661.01.T01">
    <property type="protein sequence ID" value="TuG1812G0300004661.01.T01.cds328144"/>
    <property type="gene ID" value="TuG1812G0300004661.01"/>
</dbReference>
<feature type="region of interest" description="Disordered" evidence="1">
    <location>
        <begin position="1"/>
        <end position="26"/>
    </location>
</feature>
<dbReference type="Gramene" id="TuG1812G0300004661.01.T01">
    <property type="protein sequence ID" value="TuG1812G0300004661.01.T01.cds328144"/>
    <property type="gene ID" value="TuG1812G0300004661.01"/>
</dbReference>
<reference evidence="2" key="2">
    <citation type="submission" date="2018-03" db="EMBL/GenBank/DDBJ databases">
        <title>The Triticum urartu genome reveals the dynamic nature of wheat genome evolution.</title>
        <authorList>
            <person name="Ling H."/>
            <person name="Ma B."/>
            <person name="Shi X."/>
            <person name="Liu H."/>
            <person name="Dong L."/>
            <person name="Sun H."/>
            <person name="Cao Y."/>
            <person name="Gao Q."/>
            <person name="Zheng S."/>
            <person name="Li Y."/>
            <person name="Yu Y."/>
            <person name="Du H."/>
            <person name="Qi M."/>
            <person name="Li Y."/>
            <person name="Yu H."/>
            <person name="Cui Y."/>
            <person name="Wang N."/>
            <person name="Chen C."/>
            <person name="Wu H."/>
            <person name="Zhao Y."/>
            <person name="Zhang J."/>
            <person name="Li Y."/>
            <person name="Zhou W."/>
            <person name="Zhang B."/>
            <person name="Hu W."/>
            <person name="Eijk M."/>
            <person name="Tang J."/>
            <person name="Witsenboer H."/>
            <person name="Zhao S."/>
            <person name="Li Z."/>
            <person name="Zhang A."/>
            <person name="Wang D."/>
            <person name="Liang C."/>
        </authorList>
    </citation>
    <scope>NUCLEOTIDE SEQUENCE [LARGE SCALE GENOMIC DNA]</scope>
    <source>
        <strain evidence="2">cv. G1812</strain>
    </source>
</reference>